<dbReference type="GO" id="GO:1990538">
    <property type="term" value="F:xylan O-acetyltransferase activity"/>
    <property type="evidence" value="ECO:0007669"/>
    <property type="project" value="UniProtKB-ARBA"/>
</dbReference>
<evidence type="ECO:0000256" key="2">
    <source>
        <dbReference type="ARBA" id="ARBA00007727"/>
    </source>
</evidence>
<proteinExistence type="inferred from homology"/>
<keyword evidence="3" id="KW-0808">Transferase</keyword>
<dbReference type="SMR" id="A0A3B6LWB7"/>
<dbReference type="Pfam" id="PF14416">
    <property type="entry name" value="PMR5N"/>
    <property type="match status" value="1"/>
</dbReference>
<dbReference type="Gramene" id="TraesNOR5B03G03024500.1">
    <property type="protein sequence ID" value="TraesNOR5B03G03024500.1"/>
    <property type="gene ID" value="TraesNOR5B03G03024500"/>
</dbReference>
<evidence type="ECO:0000256" key="5">
    <source>
        <dbReference type="ARBA" id="ARBA00022968"/>
    </source>
</evidence>
<dbReference type="RefSeq" id="XP_044391232.1">
    <property type="nucleotide sequence ID" value="XM_044535297.1"/>
</dbReference>
<dbReference type="AlphaFoldDB" id="A0A3B6LWB7"/>
<evidence type="ECO:0000256" key="1">
    <source>
        <dbReference type="ARBA" id="ARBA00004323"/>
    </source>
</evidence>
<comment type="similarity">
    <text evidence="2">Belongs to the PC-esterase family. TBL subfamily.</text>
</comment>
<evidence type="ECO:0000259" key="13">
    <source>
        <dbReference type="Pfam" id="PF14416"/>
    </source>
</evidence>
<dbReference type="Gramene" id="TraesPARA_EIv1.0_1744400.1">
    <property type="protein sequence ID" value="TraesPARA_EIv1.0_1744400.1.CDS"/>
    <property type="gene ID" value="TraesPARA_EIv1.0_1744400"/>
</dbReference>
<evidence type="ECO:0000256" key="11">
    <source>
        <dbReference type="SAM" id="SignalP"/>
    </source>
</evidence>
<keyword evidence="11" id="KW-0732">Signal</keyword>
<dbReference type="GO" id="GO:0016413">
    <property type="term" value="F:O-acetyltransferase activity"/>
    <property type="evidence" value="ECO:0000318"/>
    <property type="project" value="GO_Central"/>
</dbReference>
<dbReference type="Gramene" id="TraesJAG5B03G02993480.1">
    <property type="protein sequence ID" value="TraesJAG5B03G02993480.1"/>
    <property type="gene ID" value="TraesJAG5B03G02993480"/>
</dbReference>
<dbReference type="InterPro" id="IPR026057">
    <property type="entry name" value="TBL_C"/>
</dbReference>
<dbReference type="PANTHER" id="PTHR32285:SF67">
    <property type="entry name" value="XYLAN O-ACETYLTRANSFERASE 11-RELATED"/>
    <property type="match status" value="1"/>
</dbReference>
<dbReference type="InterPro" id="IPR029962">
    <property type="entry name" value="TBL"/>
</dbReference>
<keyword evidence="6" id="KW-1133">Transmembrane helix</keyword>
<dbReference type="Gramene" id="TraesARI7B03G04315740.1">
    <property type="protein sequence ID" value="TraesARI7B03G04315740.1"/>
    <property type="gene ID" value="TraesARI7B03G04315740"/>
</dbReference>
<feature type="domain" description="Trichome birefringence-like N-terminal" evidence="13">
    <location>
        <begin position="48"/>
        <end position="101"/>
    </location>
</feature>
<dbReference type="Pfam" id="PF13839">
    <property type="entry name" value="PC-Esterase"/>
    <property type="match status" value="1"/>
</dbReference>
<dbReference type="GO" id="GO:0005794">
    <property type="term" value="C:Golgi apparatus"/>
    <property type="evidence" value="ECO:0000318"/>
    <property type="project" value="GO_Central"/>
</dbReference>
<evidence type="ECO:0000313" key="14">
    <source>
        <dbReference type="EnsemblPlants" id="TraesCS5B02G486000.2"/>
    </source>
</evidence>
<feature type="signal peptide" evidence="11">
    <location>
        <begin position="1"/>
        <end position="22"/>
    </location>
</feature>
<dbReference type="Gramene" id="TraesCS5B03G1183000.1">
    <property type="protein sequence ID" value="TraesCS5B03G1183000.1.CDS"/>
    <property type="gene ID" value="TraesCS5B03G1183000"/>
</dbReference>
<feature type="chain" id="PRO_5043177530" evidence="11">
    <location>
        <begin position="23"/>
        <end position="400"/>
    </location>
</feature>
<evidence type="ECO:0000256" key="8">
    <source>
        <dbReference type="ARBA" id="ARBA00023136"/>
    </source>
</evidence>
<dbReference type="Gramene" id="TraesLAC5B03G02950650.1">
    <property type="protein sequence ID" value="TraesLAC5B03G02950650.1"/>
    <property type="gene ID" value="TraesLAC5B03G02950650"/>
</dbReference>
<evidence type="ECO:0000256" key="7">
    <source>
        <dbReference type="ARBA" id="ARBA00023034"/>
    </source>
</evidence>
<keyword evidence="8" id="KW-0472">Membrane</keyword>
<reference evidence="14" key="2">
    <citation type="submission" date="2018-10" db="UniProtKB">
        <authorList>
            <consortium name="EnsemblPlants"/>
        </authorList>
    </citation>
    <scope>IDENTIFICATION</scope>
</reference>
<dbReference type="Gramene" id="TraesSYM7B03G04023670.1">
    <property type="protein sequence ID" value="TraesSYM7B03G04023670.1"/>
    <property type="gene ID" value="TraesSYM7B03G04023670"/>
</dbReference>
<gene>
    <name evidence="14" type="primary">LOC123113956</name>
</gene>
<evidence type="ECO:0000256" key="4">
    <source>
        <dbReference type="ARBA" id="ARBA00022692"/>
    </source>
</evidence>
<dbReference type="Gramene" id="TraesJUL5B03G03016930.1">
    <property type="protein sequence ID" value="TraesJUL5B03G03016930.1"/>
    <property type="gene ID" value="TraesJUL5B03G03016930"/>
</dbReference>
<evidence type="ECO:0000256" key="9">
    <source>
        <dbReference type="ARBA" id="ARBA00023157"/>
    </source>
</evidence>
<dbReference type="Gramene" id="TraesKAR5B01G0431260.1">
    <property type="protein sequence ID" value="cds.TraesKAR5B01G0431260.1"/>
    <property type="gene ID" value="TraesKAR5B01G0431260"/>
</dbReference>
<dbReference type="Gramene" id="TraesCS5B02G486000.2">
    <property type="protein sequence ID" value="TraesCS5B02G486000.2"/>
    <property type="gene ID" value="TraesCS5B02G486000"/>
</dbReference>
<dbReference type="Gramene" id="TraesMAC5B03G02993830.1">
    <property type="protein sequence ID" value="TraesMAC5B03G02993830.1"/>
    <property type="gene ID" value="TraesMAC5B03G02993830"/>
</dbReference>
<dbReference type="GeneID" id="123113956"/>
<dbReference type="Gramene" id="TraesLDM5B03G02999290.1">
    <property type="protein sequence ID" value="TraesLDM5B03G02999290.1"/>
    <property type="gene ID" value="TraesLDM5B03G02999290"/>
</dbReference>
<sequence>MVKAKLLAVLALVAVAAPFLRAAGQEEGEGGARPSELLPFAVGAAPAGCDVGQGEWVYDEAAAPAYDEEACPYIPAELTCQAHGRPDKSYQHWRWQPRGCSLPSFNATVMLEMLRGKRMLFVGDSLNRAQYVSLLCLLHRAMPEGSTSFETVDALSIFRAKAYDATIEFYWAPLLAESNADDGVEHQLNDRVIRGAPMDRHSRFWKGADVLVFNSYLWWMTGDKIQILRGADNDMSKDIVEMGAEEAYRLVLHQVVRWLDGNVDPKRSRVFFVTASPTHATGQLWGDEAEGSNCHGQTKPIADASYWGSTSRAMLRVTGEVLAASARVPVGVVNVTQMSEYRRDAHTQVYREQWAPPTKEQLADPKSYADCTHWCLPGVPDAWNELLYWKLFFPANDQAL</sequence>
<comment type="subcellular location">
    <subcellularLocation>
        <location evidence="1">Golgi apparatus membrane</location>
        <topology evidence="1">Single-pass type II membrane protein</topology>
    </subcellularLocation>
</comment>
<dbReference type="Gramene" id="TraesSTA5B03G02987130.1">
    <property type="protein sequence ID" value="TraesSTA5B03G02987130.1"/>
    <property type="gene ID" value="TraesSTA5B03G02987130"/>
</dbReference>
<keyword evidence="7" id="KW-0333">Golgi apparatus</keyword>
<feature type="domain" description="Trichome birefringence-like C-terminal" evidence="12">
    <location>
        <begin position="102"/>
        <end position="388"/>
    </location>
</feature>
<keyword evidence="15" id="KW-1185">Reference proteome</keyword>
<protein>
    <submittedName>
        <fullName evidence="14">Uncharacterized protein</fullName>
    </submittedName>
</protein>
<evidence type="ECO:0000256" key="10">
    <source>
        <dbReference type="ARBA" id="ARBA00023180"/>
    </source>
</evidence>
<dbReference type="PANTHER" id="PTHR32285">
    <property type="entry name" value="PROTEIN TRICHOME BIREFRINGENCE-LIKE 9-RELATED"/>
    <property type="match status" value="1"/>
</dbReference>
<accession>A0A3B6LWB7</accession>
<evidence type="ECO:0000313" key="15">
    <source>
        <dbReference type="Proteomes" id="UP000019116"/>
    </source>
</evidence>
<keyword evidence="4" id="KW-0812">Transmembrane</keyword>
<keyword evidence="5" id="KW-0735">Signal-anchor</keyword>
<name>A0A3B6LWB7_WHEAT</name>
<keyword evidence="9" id="KW-1015">Disulfide bond</keyword>
<dbReference type="InterPro" id="IPR025846">
    <property type="entry name" value="TBL_N"/>
</dbReference>
<reference evidence="14" key="1">
    <citation type="submission" date="2018-08" db="EMBL/GenBank/DDBJ databases">
        <authorList>
            <person name="Rossello M."/>
        </authorList>
    </citation>
    <scope>NUCLEOTIDE SEQUENCE [LARGE SCALE GENOMIC DNA]</scope>
    <source>
        <strain evidence="14">cv. Chinese Spring</strain>
    </source>
</reference>
<dbReference type="OMA" id="ATMMLEM"/>
<dbReference type="EnsemblPlants" id="TraesCS5B02G486000.2">
    <property type="protein sequence ID" value="TraesCS5B02G486000.2"/>
    <property type="gene ID" value="TraesCS5B02G486000"/>
</dbReference>
<evidence type="ECO:0000256" key="3">
    <source>
        <dbReference type="ARBA" id="ARBA00022679"/>
    </source>
</evidence>
<evidence type="ECO:0000256" key="6">
    <source>
        <dbReference type="ARBA" id="ARBA00022989"/>
    </source>
</evidence>
<dbReference type="OrthoDB" id="1932925at2759"/>
<dbReference type="GO" id="GO:0000139">
    <property type="term" value="C:Golgi membrane"/>
    <property type="evidence" value="ECO:0007669"/>
    <property type="project" value="UniProtKB-SubCell"/>
</dbReference>
<keyword evidence="10" id="KW-0325">Glycoprotein</keyword>
<organism evidence="14">
    <name type="scientific">Triticum aestivum</name>
    <name type="common">Wheat</name>
    <dbReference type="NCBI Taxonomy" id="4565"/>
    <lineage>
        <taxon>Eukaryota</taxon>
        <taxon>Viridiplantae</taxon>
        <taxon>Streptophyta</taxon>
        <taxon>Embryophyta</taxon>
        <taxon>Tracheophyta</taxon>
        <taxon>Spermatophyta</taxon>
        <taxon>Magnoliopsida</taxon>
        <taxon>Liliopsida</taxon>
        <taxon>Poales</taxon>
        <taxon>Poaceae</taxon>
        <taxon>BOP clade</taxon>
        <taxon>Pooideae</taxon>
        <taxon>Triticodae</taxon>
        <taxon>Triticeae</taxon>
        <taxon>Triticinae</taxon>
        <taxon>Triticum</taxon>
    </lineage>
</organism>
<dbReference type="Proteomes" id="UP000019116">
    <property type="component" value="Chromosome 5B"/>
</dbReference>
<evidence type="ECO:0000259" key="12">
    <source>
        <dbReference type="Pfam" id="PF13839"/>
    </source>
</evidence>
<dbReference type="Gramene" id="TraesRN5B0101154800.2">
    <property type="protein sequence ID" value="TraesRN5B0101154800.2"/>
    <property type="gene ID" value="TraesRN5B0101154800"/>
</dbReference>